<dbReference type="InterPro" id="IPR036236">
    <property type="entry name" value="Znf_C2H2_sf"/>
</dbReference>
<keyword evidence="9" id="KW-0694">RNA-binding</keyword>
<evidence type="ECO:0000259" key="14">
    <source>
        <dbReference type="SMART" id="SM00451"/>
    </source>
</evidence>
<protein>
    <recommendedName>
        <fullName evidence="3">RNA helicase</fullName>
        <ecNumber evidence="3">3.6.4.13</ecNumber>
    </recommendedName>
</protein>
<dbReference type="OrthoDB" id="6513042at2759"/>
<feature type="region of interest" description="Disordered" evidence="12">
    <location>
        <begin position="1020"/>
        <end position="1045"/>
    </location>
</feature>
<dbReference type="Pfam" id="PF13086">
    <property type="entry name" value="AAA_11"/>
    <property type="match status" value="2"/>
</dbReference>
<dbReference type="GO" id="GO:0031047">
    <property type="term" value="P:regulatory ncRNA-mediated gene silencing"/>
    <property type="evidence" value="ECO:0007669"/>
    <property type="project" value="UniProtKB-KW"/>
</dbReference>
<evidence type="ECO:0000256" key="12">
    <source>
        <dbReference type="SAM" id="MobiDB-lite"/>
    </source>
</evidence>
<evidence type="ECO:0000256" key="10">
    <source>
        <dbReference type="ARBA" id="ARBA00023158"/>
    </source>
</evidence>
<dbReference type="InterPro" id="IPR027417">
    <property type="entry name" value="P-loop_NTPase"/>
</dbReference>
<dbReference type="Proteomes" id="UP000383932">
    <property type="component" value="Unassembled WGS sequence"/>
</dbReference>
<evidence type="ECO:0000313" key="15">
    <source>
        <dbReference type="EMBL" id="KAB5593674.1"/>
    </source>
</evidence>
<keyword evidence="6" id="KW-0378">Hydrolase</keyword>
<dbReference type="InterPro" id="IPR041677">
    <property type="entry name" value="DNA2/NAM7_AAA_11"/>
</dbReference>
<keyword evidence="4" id="KW-0963">Cytoplasm</keyword>
<evidence type="ECO:0000256" key="8">
    <source>
        <dbReference type="ARBA" id="ARBA00022840"/>
    </source>
</evidence>
<dbReference type="SMART" id="SM00451">
    <property type="entry name" value="ZnF_U1"/>
    <property type="match status" value="2"/>
</dbReference>
<dbReference type="GO" id="GO:0036464">
    <property type="term" value="C:cytoplasmic ribonucleoprotein granule"/>
    <property type="evidence" value="ECO:0007669"/>
    <property type="project" value="UniProtKB-SubCell"/>
</dbReference>
<dbReference type="Gene3D" id="3.30.160.60">
    <property type="entry name" value="Classic Zinc Finger"/>
    <property type="match status" value="1"/>
</dbReference>
<dbReference type="GO" id="GO:0005524">
    <property type="term" value="F:ATP binding"/>
    <property type="evidence" value="ECO:0007669"/>
    <property type="project" value="UniProtKB-KW"/>
</dbReference>
<evidence type="ECO:0000256" key="2">
    <source>
        <dbReference type="ARBA" id="ARBA00005601"/>
    </source>
</evidence>
<proteinExistence type="inferred from homology"/>
<dbReference type="SUPFAM" id="SSF57667">
    <property type="entry name" value="beta-beta-alpha zinc fingers"/>
    <property type="match status" value="1"/>
</dbReference>
<evidence type="ECO:0000256" key="3">
    <source>
        <dbReference type="ARBA" id="ARBA00012552"/>
    </source>
</evidence>
<keyword evidence="10" id="KW-0943">RNA-mediated gene silencing</keyword>
<dbReference type="InterPro" id="IPR013087">
    <property type="entry name" value="Znf_C2H2_type"/>
</dbReference>
<dbReference type="CDD" id="cd18038">
    <property type="entry name" value="DEXXQc_Helz-like"/>
    <property type="match status" value="1"/>
</dbReference>
<dbReference type="SMART" id="SM00355">
    <property type="entry name" value="ZnF_C2H2"/>
    <property type="match status" value="3"/>
</dbReference>
<dbReference type="GO" id="GO:0008270">
    <property type="term" value="F:zinc ion binding"/>
    <property type="evidence" value="ECO:0007669"/>
    <property type="project" value="InterPro"/>
</dbReference>
<dbReference type="Gene3D" id="3.40.50.300">
    <property type="entry name" value="P-loop containing nucleotide triphosphate hydrolases"/>
    <property type="match status" value="2"/>
</dbReference>
<evidence type="ECO:0000256" key="6">
    <source>
        <dbReference type="ARBA" id="ARBA00022801"/>
    </source>
</evidence>
<dbReference type="CDD" id="cd18808">
    <property type="entry name" value="SF1_C_Upf1"/>
    <property type="match status" value="1"/>
</dbReference>
<keyword evidence="16" id="KW-1185">Reference proteome</keyword>
<dbReference type="AlphaFoldDB" id="A0A5N5QPQ2"/>
<comment type="catalytic activity">
    <reaction evidence="11">
        <text>ATP + H2O = ADP + phosphate + H(+)</text>
        <dbReference type="Rhea" id="RHEA:13065"/>
        <dbReference type="ChEBI" id="CHEBI:15377"/>
        <dbReference type="ChEBI" id="CHEBI:15378"/>
        <dbReference type="ChEBI" id="CHEBI:30616"/>
        <dbReference type="ChEBI" id="CHEBI:43474"/>
        <dbReference type="ChEBI" id="CHEBI:456216"/>
        <dbReference type="EC" id="3.6.4.13"/>
    </reaction>
</comment>
<dbReference type="InterPro" id="IPR003604">
    <property type="entry name" value="Matrin/U1-like-C_Znf_C2H2"/>
</dbReference>
<feature type="domain" description="C2H2-type" evidence="13">
    <location>
        <begin position="113"/>
        <end position="136"/>
    </location>
</feature>
<dbReference type="InterPro" id="IPR041679">
    <property type="entry name" value="DNA2/NAM7-like_C"/>
</dbReference>
<organism evidence="15 16">
    <name type="scientific">Ceratobasidium theobromae</name>
    <dbReference type="NCBI Taxonomy" id="1582974"/>
    <lineage>
        <taxon>Eukaryota</taxon>
        <taxon>Fungi</taxon>
        <taxon>Dikarya</taxon>
        <taxon>Basidiomycota</taxon>
        <taxon>Agaricomycotina</taxon>
        <taxon>Agaricomycetes</taxon>
        <taxon>Cantharellales</taxon>
        <taxon>Ceratobasidiaceae</taxon>
        <taxon>Ceratobasidium</taxon>
    </lineage>
</organism>
<evidence type="ECO:0000256" key="1">
    <source>
        <dbReference type="ARBA" id="ARBA00004331"/>
    </source>
</evidence>
<feature type="compositionally biased region" description="Basic and acidic residues" evidence="12">
    <location>
        <begin position="1036"/>
        <end position="1045"/>
    </location>
</feature>
<dbReference type="InterPro" id="IPR049080">
    <property type="entry name" value="MOV-10-like_beta-barrel"/>
</dbReference>
<dbReference type="FunFam" id="3.40.50.300:FF:000608">
    <property type="entry name" value="Mov10 RISC complex RNA helicase"/>
    <property type="match status" value="1"/>
</dbReference>
<evidence type="ECO:0000256" key="5">
    <source>
        <dbReference type="ARBA" id="ARBA00022741"/>
    </source>
</evidence>
<dbReference type="GO" id="GO:0003723">
    <property type="term" value="F:RNA binding"/>
    <property type="evidence" value="ECO:0007669"/>
    <property type="project" value="UniProtKB-KW"/>
</dbReference>
<evidence type="ECO:0000256" key="11">
    <source>
        <dbReference type="ARBA" id="ARBA00047984"/>
    </source>
</evidence>
<dbReference type="Pfam" id="PF21634">
    <property type="entry name" value="MOV-10_beta-barrel"/>
    <property type="match status" value="1"/>
</dbReference>
<dbReference type="InterPro" id="IPR026122">
    <property type="entry name" value="MOV-10/SDE3_DEXXQ/H-box"/>
</dbReference>
<feature type="domain" description="C2H2-type" evidence="13">
    <location>
        <begin position="60"/>
        <end position="86"/>
    </location>
</feature>
<dbReference type="EC" id="3.6.4.13" evidence="3"/>
<feature type="domain" description="U1-type" evidence="14">
    <location>
        <begin position="23"/>
        <end position="57"/>
    </location>
</feature>
<dbReference type="Pfam" id="PF13087">
    <property type="entry name" value="AAA_12"/>
    <property type="match status" value="1"/>
</dbReference>
<gene>
    <name evidence="15" type="ORF">CTheo_2857</name>
</gene>
<comment type="caution">
    <text evidence="15">The sequence shown here is derived from an EMBL/GenBank/DDBJ whole genome shotgun (WGS) entry which is preliminary data.</text>
</comment>
<dbReference type="GO" id="GO:0032574">
    <property type="term" value="F:5'-3' RNA helicase activity"/>
    <property type="evidence" value="ECO:0007669"/>
    <property type="project" value="InterPro"/>
</dbReference>
<evidence type="ECO:0000256" key="9">
    <source>
        <dbReference type="ARBA" id="ARBA00022884"/>
    </source>
</evidence>
<accession>A0A5N5QPQ2</accession>
<keyword evidence="8" id="KW-0067">ATP-binding</keyword>
<reference evidence="15 16" key="1">
    <citation type="journal article" date="2019" name="Fungal Biol. Biotechnol.">
        <title>Draft genome sequence of fastidious pathogen Ceratobasidium theobromae, which causes vascular-streak dieback in Theobroma cacao.</title>
        <authorList>
            <person name="Ali S.S."/>
            <person name="Asman A."/>
            <person name="Shao J."/>
            <person name="Firmansyah A.P."/>
            <person name="Susilo A.W."/>
            <person name="Rosmana A."/>
            <person name="McMahon P."/>
            <person name="Junaid M."/>
            <person name="Guest D."/>
            <person name="Kheng T.Y."/>
            <person name="Meinhardt L.W."/>
            <person name="Bailey B.A."/>
        </authorList>
    </citation>
    <scope>NUCLEOTIDE SEQUENCE [LARGE SCALE GENOMIC DNA]</scope>
    <source>
        <strain evidence="15 16">CT2</strain>
    </source>
</reference>
<comment type="subcellular location">
    <subcellularLocation>
        <location evidence="1">Cytoplasm</location>
        <location evidence="1">Cytoplasmic ribonucleoprotein granule</location>
    </subcellularLocation>
</comment>
<dbReference type="EMBL" id="SSOP01000032">
    <property type="protein sequence ID" value="KAB5593674.1"/>
    <property type="molecule type" value="Genomic_DNA"/>
</dbReference>
<dbReference type="GO" id="GO:0016787">
    <property type="term" value="F:hydrolase activity"/>
    <property type="evidence" value="ECO:0007669"/>
    <property type="project" value="UniProtKB-KW"/>
</dbReference>
<dbReference type="SUPFAM" id="SSF52540">
    <property type="entry name" value="P-loop containing nucleoside triphosphate hydrolases"/>
    <property type="match status" value="1"/>
</dbReference>
<evidence type="ECO:0000313" key="16">
    <source>
        <dbReference type="Proteomes" id="UP000383932"/>
    </source>
</evidence>
<evidence type="ECO:0000259" key="13">
    <source>
        <dbReference type="SMART" id="SM00355"/>
    </source>
</evidence>
<dbReference type="Pfam" id="PF12874">
    <property type="entry name" value="zf-met"/>
    <property type="match status" value="1"/>
</dbReference>
<evidence type="ECO:0000256" key="7">
    <source>
        <dbReference type="ARBA" id="ARBA00022806"/>
    </source>
</evidence>
<name>A0A5N5QPQ2_9AGAM</name>
<dbReference type="PANTHER" id="PTHR45418">
    <property type="entry name" value="CANCER/TESTIS ANTIGEN 55"/>
    <property type="match status" value="1"/>
</dbReference>
<dbReference type="InterPro" id="IPR047187">
    <property type="entry name" value="SF1_C_Upf1"/>
</dbReference>
<keyword evidence="7 15" id="KW-0347">Helicase</keyword>
<feature type="domain" description="U1-type" evidence="14">
    <location>
        <begin position="60"/>
        <end position="93"/>
    </location>
</feature>
<keyword evidence="5" id="KW-0547">Nucleotide-binding</keyword>
<dbReference type="PANTHER" id="PTHR45418:SF1">
    <property type="entry name" value="CANCER_TESTIS ANTIGEN 55"/>
    <property type="match status" value="1"/>
</dbReference>
<feature type="domain" description="C2H2-type" evidence="13">
    <location>
        <begin position="26"/>
        <end position="50"/>
    </location>
</feature>
<evidence type="ECO:0000256" key="4">
    <source>
        <dbReference type="ARBA" id="ARBA00022490"/>
    </source>
</evidence>
<comment type="similarity">
    <text evidence="2">Belongs to the DNA2/NAM7 helicase family. SDE3 subfamily.</text>
</comment>
<sequence>MAVCSELLANGVCRTELCTASHVLDFFCPTCNIICSGSSTFKAHLAGRKHHAALKTPTITTCLVCHCVLSSSSQYTLNQHSQGSAHRRRLAQLSTTPNPWYTITEDASPTNSTRCDACSQNVPNKAWSQHLARDSHIRRSKLASFQSVLRETEKDRHGIEVSHGPSTDNAIDEGATGIDFGTIDPSNLQEIKKLLTLRLNTPANITLVSVSLASAAGQSTRVPPQFHVPAVPSTVLPHRRTVSLSIYFRPQGHRGYFSDRIELTFHDTSLNKSFTITRPIRATVGNAADLEQLRPSAPYVRPAPRPRREREEKLVDGIKPESQRIDWVVPLPKAILPSQLRTILESQTGVDGKLGRVRQLPGMQGGLVGAGTSGYGRFWETLLFIEEHQADVDLERYDQSNVELTRHNSYFYLKVPGLAEKRPSVLMGDSIKVRPHDPSATNNTTWYIGYVHVVRKDEVGLRFAHRFYPPSGIRFDVRFCLNRIPLLRMHQALATAFVEARVLFPVPAHEKQQRTTGVARTVNPLVSQNPPQLLAVKSIKNLAPGSPPFIIFGPPGTGKTVTAVESMLQLLLTDPSTTILATAPSNSAADLIARKLLESKRIRPDELLRLNALSRNSEDVPSEVLASSYLRDGSFRFPGINQLSESDLEYNRYRRHGQNIIKPLKDYRVVVSTCVTASVPYQLGISRGHFDWIFMDEAGQAYEPEAMVGIKTLAGPKTNIVLSGDPRQLGPVIRSPIALQMGLGLSFLERLMGADMYNPSTMRGRTVVKLSKNWRNHPAILRYPNERFYANELEPCAAPSITDSLLTWSGLGRSGFPIIFENIAGKDMREASSPSWFNSMEVSRVKEYVTMLRDLRRPHIRTADIGVIAPYNQQVRRIRQVLSGSNGEGIKVGSVEEFQGQERKVIIVSTVRSSANEIEFDLRHTLGFVANDRRFNVTVTRAQALLIIIGDASVLGIDPLWRSFLSYVHQEGGWKGIPIPWQTTSTAAADAYTDSRMREIAMDDLTSLIERTRTMNLSLGGGMAGNAEDVEVEEGNVDRPWREDE</sequence>